<keyword evidence="1" id="KW-0378">Hydrolase</keyword>
<feature type="domain" description="Nudix hydrolase" evidence="2">
    <location>
        <begin position="44"/>
        <end position="178"/>
    </location>
</feature>
<dbReference type="Pfam" id="PF00293">
    <property type="entry name" value="NUDIX"/>
    <property type="match status" value="1"/>
</dbReference>
<dbReference type="PROSITE" id="PS00893">
    <property type="entry name" value="NUDIX_BOX"/>
    <property type="match status" value="1"/>
</dbReference>
<proteinExistence type="predicted"/>
<dbReference type="CDD" id="cd04692">
    <property type="entry name" value="NUDIX_Hydrolase"/>
    <property type="match status" value="1"/>
</dbReference>
<dbReference type="SUPFAM" id="SSF55811">
    <property type="entry name" value="Nudix"/>
    <property type="match status" value="1"/>
</dbReference>
<reference evidence="3" key="2">
    <citation type="journal article" date="2021" name="Sci. Rep.">
        <title>The distribution of antibiotic resistance genes in chicken gut microbiota commensals.</title>
        <authorList>
            <person name="Juricova H."/>
            <person name="Matiasovicova J."/>
            <person name="Kubasova T."/>
            <person name="Cejkova D."/>
            <person name="Rychlik I."/>
        </authorList>
    </citation>
    <scope>NUCLEOTIDE SEQUENCE</scope>
    <source>
        <strain evidence="3">An824</strain>
    </source>
</reference>
<dbReference type="PANTHER" id="PTHR10885:SF0">
    <property type="entry name" value="ISOPENTENYL-DIPHOSPHATE DELTA-ISOMERASE"/>
    <property type="match status" value="1"/>
</dbReference>
<dbReference type="InterPro" id="IPR015797">
    <property type="entry name" value="NUDIX_hydrolase-like_dom_sf"/>
</dbReference>
<dbReference type="InterPro" id="IPR000086">
    <property type="entry name" value="NUDIX_hydrolase_dom"/>
</dbReference>
<dbReference type="EMBL" id="JACJJG010000003">
    <property type="protein sequence ID" value="MBM6672542.1"/>
    <property type="molecule type" value="Genomic_DNA"/>
</dbReference>
<sequence>MLYRNSITVRFSMDNKKELLPVVDESGNIVGKVERGIAHNGSKILHPVVHLHVFSPEGYIYLQKRPDWKDVQPGKWDTAVGGHIDYGEDVSEALKREIYEELGINQCKIEKLGYYVFESEIEKELVYVNKTVYSGIIRPDIHELNGGKFWKREEILDCIGKCIFTPNFEHEYLKFFAANNS</sequence>
<reference evidence="3" key="1">
    <citation type="submission" date="2020-08" db="EMBL/GenBank/DDBJ databases">
        <authorList>
            <person name="Cejkova D."/>
            <person name="Kubasova T."/>
            <person name="Jahodarova E."/>
            <person name="Rychlik I."/>
        </authorList>
    </citation>
    <scope>NUCLEOTIDE SEQUENCE</scope>
    <source>
        <strain evidence="3">An824</strain>
    </source>
</reference>
<comment type="caution">
    <text evidence="3">The sequence shown here is derived from an EMBL/GenBank/DDBJ whole genome shotgun (WGS) entry which is preliminary data.</text>
</comment>
<name>A0A938WNW2_9BACT</name>
<accession>A0A938WNW2</accession>
<dbReference type="GO" id="GO:0016787">
    <property type="term" value="F:hydrolase activity"/>
    <property type="evidence" value="ECO:0007669"/>
    <property type="project" value="UniProtKB-KW"/>
</dbReference>
<protein>
    <submittedName>
        <fullName evidence="3">NUDIX domain-containing protein</fullName>
    </submittedName>
</protein>
<dbReference type="Gene3D" id="3.90.79.10">
    <property type="entry name" value="Nucleoside Triphosphate Pyrophosphohydrolase"/>
    <property type="match status" value="1"/>
</dbReference>
<dbReference type="InterPro" id="IPR020084">
    <property type="entry name" value="NUDIX_hydrolase_CS"/>
</dbReference>
<organism evidence="3 4">
    <name type="scientific">Marseilla massiliensis</name>
    <dbReference type="NCBI Taxonomy" id="1841864"/>
    <lineage>
        <taxon>Bacteria</taxon>
        <taxon>Pseudomonadati</taxon>
        <taxon>Bacteroidota</taxon>
        <taxon>Bacteroidia</taxon>
        <taxon>Bacteroidales</taxon>
        <taxon>Prevotellaceae</taxon>
        <taxon>Marseilla</taxon>
    </lineage>
</organism>
<dbReference type="AlphaFoldDB" id="A0A938WNW2"/>
<dbReference type="PROSITE" id="PS51462">
    <property type="entry name" value="NUDIX"/>
    <property type="match status" value="1"/>
</dbReference>
<evidence type="ECO:0000256" key="1">
    <source>
        <dbReference type="ARBA" id="ARBA00022801"/>
    </source>
</evidence>
<evidence type="ECO:0000259" key="2">
    <source>
        <dbReference type="PROSITE" id="PS51462"/>
    </source>
</evidence>
<keyword evidence="4" id="KW-1185">Reference proteome</keyword>
<dbReference type="PANTHER" id="PTHR10885">
    <property type="entry name" value="ISOPENTENYL-DIPHOSPHATE DELTA-ISOMERASE"/>
    <property type="match status" value="1"/>
</dbReference>
<evidence type="ECO:0000313" key="4">
    <source>
        <dbReference type="Proteomes" id="UP000706891"/>
    </source>
</evidence>
<gene>
    <name evidence="3" type="ORF">H6A34_01375</name>
</gene>
<dbReference type="Proteomes" id="UP000706891">
    <property type="component" value="Unassembled WGS sequence"/>
</dbReference>
<evidence type="ECO:0000313" key="3">
    <source>
        <dbReference type="EMBL" id="MBM6672542.1"/>
    </source>
</evidence>